<dbReference type="InterPro" id="IPR041679">
    <property type="entry name" value="DNA2/NAM7-like_C"/>
</dbReference>
<evidence type="ECO:0000259" key="7">
    <source>
        <dbReference type="SMART" id="SM00487"/>
    </source>
</evidence>
<evidence type="ECO:0000256" key="2">
    <source>
        <dbReference type="ARBA" id="ARBA00022741"/>
    </source>
</evidence>
<dbReference type="SUPFAM" id="SSF52540">
    <property type="entry name" value="P-loop containing nucleoside triphosphate hydrolases"/>
    <property type="match status" value="1"/>
</dbReference>
<dbReference type="EMBL" id="CP048113">
    <property type="protein sequence ID" value="QHS63180.1"/>
    <property type="molecule type" value="Genomic_DNA"/>
</dbReference>
<dbReference type="CDD" id="cd18808">
    <property type="entry name" value="SF1_C_Upf1"/>
    <property type="match status" value="1"/>
</dbReference>
<evidence type="ECO:0000256" key="4">
    <source>
        <dbReference type="ARBA" id="ARBA00022806"/>
    </source>
</evidence>
<evidence type="ECO:0000313" key="8">
    <source>
        <dbReference type="EMBL" id="QHS63180.1"/>
    </source>
</evidence>
<evidence type="ECO:0000313" key="9">
    <source>
        <dbReference type="Proteomes" id="UP000476411"/>
    </source>
</evidence>
<gene>
    <name evidence="8" type="ORF">GWR21_27405</name>
</gene>
<name>A0A6B9ZL74_9BACT</name>
<evidence type="ECO:0000256" key="3">
    <source>
        <dbReference type="ARBA" id="ARBA00022801"/>
    </source>
</evidence>
<feature type="domain" description="Helicase ATP-binding" evidence="7">
    <location>
        <begin position="175"/>
        <end position="430"/>
    </location>
</feature>
<dbReference type="Proteomes" id="UP000476411">
    <property type="component" value="Chromosome"/>
</dbReference>
<dbReference type="PANTHER" id="PTHR43788">
    <property type="entry name" value="DNA2/NAM7 HELICASE FAMILY MEMBER"/>
    <property type="match status" value="1"/>
</dbReference>
<dbReference type="SMART" id="SM00487">
    <property type="entry name" value="DEXDc"/>
    <property type="match status" value="1"/>
</dbReference>
<dbReference type="GO" id="GO:0043139">
    <property type="term" value="F:5'-3' DNA helicase activity"/>
    <property type="evidence" value="ECO:0007669"/>
    <property type="project" value="TreeGrafter"/>
</dbReference>
<keyword evidence="2" id="KW-0547">Nucleotide-binding</keyword>
<dbReference type="Pfam" id="PF13087">
    <property type="entry name" value="AAA_12"/>
    <property type="match status" value="1"/>
</dbReference>
<dbReference type="GO" id="GO:0005524">
    <property type="term" value="F:ATP binding"/>
    <property type="evidence" value="ECO:0007669"/>
    <property type="project" value="UniProtKB-KW"/>
</dbReference>
<keyword evidence="4" id="KW-0347">Helicase</keyword>
<protein>
    <submittedName>
        <fullName evidence="8">AAA family ATPase</fullName>
    </submittedName>
</protein>
<dbReference type="FunFam" id="3.40.50.300:FF:000326">
    <property type="entry name" value="P-loop containing nucleoside triphosphate hydrolase"/>
    <property type="match status" value="1"/>
</dbReference>
<dbReference type="InterPro" id="IPR050534">
    <property type="entry name" value="Coronavir_polyprotein_1ab"/>
</dbReference>
<dbReference type="InterPro" id="IPR041677">
    <property type="entry name" value="DNA2/NAM7_AAA_11"/>
</dbReference>
<dbReference type="Gene3D" id="2.40.30.270">
    <property type="match status" value="1"/>
</dbReference>
<dbReference type="KEGG" id="chih:GWR21_27405"/>
<dbReference type="RefSeq" id="WP_162334903.1">
    <property type="nucleotide sequence ID" value="NZ_CP048113.1"/>
</dbReference>
<dbReference type="InterPro" id="IPR003593">
    <property type="entry name" value="AAA+_ATPase"/>
</dbReference>
<feature type="domain" description="AAA+ ATPase" evidence="6">
    <location>
        <begin position="193"/>
        <end position="417"/>
    </location>
</feature>
<comment type="similarity">
    <text evidence="1">Belongs to the DNA2/NAM7 helicase family.</text>
</comment>
<dbReference type="Gene3D" id="3.40.50.300">
    <property type="entry name" value="P-loop containing nucleotide triphosphate hydrolases"/>
    <property type="match status" value="2"/>
</dbReference>
<evidence type="ECO:0000256" key="1">
    <source>
        <dbReference type="ARBA" id="ARBA00007913"/>
    </source>
</evidence>
<proteinExistence type="inferred from homology"/>
<evidence type="ECO:0000259" key="6">
    <source>
        <dbReference type="SMART" id="SM00382"/>
    </source>
</evidence>
<reference evidence="8 9" key="1">
    <citation type="submission" date="2020-01" db="EMBL/GenBank/DDBJ databases">
        <title>Complete genome sequence of Chitinophaga sp. H33E-04 isolated from quinoa roots.</title>
        <authorList>
            <person name="Weon H.-Y."/>
            <person name="Lee S.A."/>
        </authorList>
    </citation>
    <scope>NUCLEOTIDE SEQUENCE [LARGE SCALE GENOMIC DNA]</scope>
    <source>
        <strain evidence="8 9">H33E-04</strain>
    </source>
</reference>
<dbReference type="PANTHER" id="PTHR43788:SF8">
    <property type="entry name" value="DNA-BINDING PROTEIN SMUBP-2"/>
    <property type="match status" value="1"/>
</dbReference>
<evidence type="ECO:0000256" key="5">
    <source>
        <dbReference type="ARBA" id="ARBA00022840"/>
    </source>
</evidence>
<dbReference type="SMART" id="SM00382">
    <property type="entry name" value="AAA"/>
    <property type="match status" value="1"/>
</dbReference>
<dbReference type="GO" id="GO:0005694">
    <property type="term" value="C:chromosome"/>
    <property type="evidence" value="ECO:0007669"/>
    <property type="project" value="UniProtKB-ARBA"/>
</dbReference>
<dbReference type="Pfam" id="PF13086">
    <property type="entry name" value="AAA_11"/>
    <property type="match status" value="1"/>
</dbReference>
<dbReference type="AlphaFoldDB" id="A0A6B9ZL74"/>
<accession>A0A6B9ZL74</accession>
<keyword evidence="9" id="KW-1185">Reference proteome</keyword>
<dbReference type="GO" id="GO:0016787">
    <property type="term" value="F:hydrolase activity"/>
    <property type="evidence" value="ECO:0007669"/>
    <property type="project" value="UniProtKB-KW"/>
</dbReference>
<keyword evidence="3" id="KW-0378">Hydrolase</keyword>
<organism evidence="8 9">
    <name type="scientific">Chitinophaga agri</name>
    <dbReference type="NCBI Taxonomy" id="2703787"/>
    <lineage>
        <taxon>Bacteria</taxon>
        <taxon>Pseudomonadati</taxon>
        <taxon>Bacteroidota</taxon>
        <taxon>Chitinophagia</taxon>
        <taxon>Chitinophagales</taxon>
        <taxon>Chitinophagaceae</taxon>
        <taxon>Chitinophaga</taxon>
    </lineage>
</organism>
<dbReference type="InterPro" id="IPR047187">
    <property type="entry name" value="SF1_C_Upf1"/>
</dbReference>
<dbReference type="InterPro" id="IPR027417">
    <property type="entry name" value="P-loop_NTPase"/>
</dbReference>
<keyword evidence="5" id="KW-0067">ATP-binding</keyword>
<sequence length="635" mass="71500">MDYFKKLLELLKIEREDDRKAYQEMAASTSVAERRANGLSWYPIAIRGSEMSRGDYLTVEVERTTHQDIVHQLRFGVSAVLFSNHDPKTDRVEGTITYQGGNRLKITLRTDELPEWASNGKLGIDVLFDDNSYDEMQSALKQADAIADKGGNDHLIRILTGEKSPTFQDNLPPITIPRLNESQQAAVNRILAANELAIVHGPPGTGKTTTLVQAIKALIKQDHQQILVVAPSNTAVDLLSEKLSDEGLNVLRVGNPARVSEKLSSLTLDARMAEHNSMKEIKRLKKQANEFRDMAHKYKRNFGKAERDQRKALFDEARNIMKQVENTEQYIMDDLVAKAQVITATLVGANHYTVRHLKYHTIVIDEAGQALEPACWIPILKAQKVILAGDHCQLSPTVKSEEAARKGLSTTLLEKCTARHPEAVVLLEEQYRMHEMIMGYSSAVFYEDKLRAHASVAAHTLFQDDMPLSFVDTAGCGFDEKTEGTSTTNPEEAAFLFKHLRQFVTGLHTHYQPQHFPSIAIISPYKQQIHILKEQLLSVPELQPYGDKISVNTIDSFQGQERDIVYISMTRSNNDNKIGFLSDIRRMNVAMTRARKKLVIIGDSATLSQLPFYAGFIAYAEQQNAYQSAWEFMEN</sequence>
<dbReference type="InterPro" id="IPR014001">
    <property type="entry name" value="Helicase_ATP-bd"/>
</dbReference>